<proteinExistence type="predicted"/>
<comment type="caution">
    <text evidence="5">The sequence shown here is derived from an EMBL/GenBank/DDBJ whole genome shotgun (WGS) entry which is preliminary data.</text>
</comment>
<keyword evidence="1" id="KW-0805">Transcription regulation</keyword>
<dbReference type="Proteomes" id="UP000078486">
    <property type="component" value="Unassembled WGS sequence"/>
</dbReference>
<evidence type="ECO:0000313" key="5">
    <source>
        <dbReference type="EMBL" id="OAM88031.1"/>
    </source>
</evidence>
<dbReference type="Pfam" id="PF13377">
    <property type="entry name" value="Peripla_BP_3"/>
    <property type="match status" value="1"/>
</dbReference>
<dbReference type="Gene3D" id="3.40.50.2300">
    <property type="match status" value="2"/>
</dbReference>
<dbReference type="PANTHER" id="PTHR30146">
    <property type="entry name" value="LACI-RELATED TRANSCRIPTIONAL REPRESSOR"/>
    <property type="match status" value="1"/>
</dbReference>
<organism evidence="5 6">
    <name type="scientific">Termitidicoccus mucosus</name>
    <dbReference type="NCBI Taxonomy" id="1184151"/>
    <lineage>
        <taxon>Bacteria</taxon>
        <taxon>Pseudomonadati</taxon>
        <taxon>Verrucomicrobiota</taxon>
        <taxon>Opitutia</taxon>
        <taxon>Opitutales</taxon>
        <taxon>Opitutaceae</taxon>
        <taxon>Termitidicoccus</taxon>
    </lineage>
</organism>
<dbReference type="EMBL" id="LRRQ01000149">
    <property type="protein sequence ID" value="OAM88031.1"/>
    <property type="molecule type" value="Genomic_DNA"/>
</dbReference>
<keyword evidence="6" id="KW-1185">Reference proteome</keyword>
<dbReference type="GO" id="GO:0003700">
    <property type="term" value="F:DNA-binding transcription factor activity"/>
    <property type="evidence" value="ECO:0007669"/>
    <property type="project" value="TreeGrafter"/>
</dbReference>
<evidence type="ECO:0000256" key="2">
    <source>
        <dbReference type="ARBA" id="ARBA00023125"/>
    </source>
</evidence>
<dbReference type="Gene3D" id="1.10.260.40">
    <property type="entry name" value="lambda repressor-like DNA-binding domains"/>
    <property type="match status" value="1"/>
</dbReference>
<protein>
    <recommendedName>
        <fullName evidence="4">HTH lacI-type domain-containing protein</fullName>
    </recommendedName>
</protein>
<dbReference type="PROSITE" id="PS50932">
    <property type="entry name" value="HTH_LACI_2"/>
    <property type="match status" value="1"/>
</dbReference>
<dbReference type="SUPFAM" id="SSF47413">
    <property type="entry name" value="lambda repressor-like DNA-binding domains"/>
    <property type="match status" value="1"/>
</dbReference>
<reference evidence="5 6" key="1">
    <citation type="submission" date="2016-01" db="EMBL/GenBank/DDBJ databases">
        <title>High potential of lignocellulose degradation of a new Verrucomicrobia species.</title>
        <authorList>
            <person name="Wang Y."/>
            <person name="Shi Y."/>
            <person name="Qiu Z."/>
            <person name="Liu S."/>
            <person name="Yang H."/>
        </authorList>
    </citation>
    <scope>NUCLEOTIDE SEQUENCE [LARGE SCALE GENOMIC DNA]</scope>
    <source>
        <strain evidence="5 6">TSB47</strain>
    </source>
</reference>
<name>A0A178IEH9_9BACT</name>
<dbReference type="InterPro" id="IPR010982">
    <property type="entry name" value="Lambda_DNA-bd_dom_sf"/>
</dbReference>
<dbReference type="PANTHER" id="PTHR30146:SF109">
    <property type="entry name" value="HTH-TYPE TRANSCRIPTIONAL REGULATOR GALS"/>
    <property type="match status" value="1"/>
</dbReference>
<dbReference type="CDD" id="cd01392">
    <property type="entry name" value="HTH_LacI"/>
    <property type="match status" value="1"/>
</dbReference>
<dbReference type="Pfam" id="PF00356">
    <property type="entry name" value="LacI"/>
    <property type="match status" value="1"/>
</dbReference>
<dbReference type="SUPFAM" id="SSF53822">
    <property type="entry name" value="Periplasmic binding protein-like I"/>
    <property type="match status" value="1"/>
</dbReference>
<dbReference type="SMART" id="SM00354">
    <property type="entry name" value="HTH_LACI"/>
    <property type="match status" value="1"/>
</dbReference>
<evidence type="ECO:0000256" key="1">
    <source>
        <dbReference type="ARBA" id="ARBA00023015"/>
    </source>
</evidence>
<accession>A0A178IEH9</accession>
<dbReference type="AlphaFoldDB" id="A0A178IEH9"/>
<dbReference type="InterPro" id="IPR046335">
    <property type="entry name" value="LacI/GalR-like_sensor"/>
</dbReference>
<sequence>MKTNDNRPAVTIYEIAQHVGVSPAAVSSVLSNRHVERRISAATVKRVREAIQELGYVPNMAGRRLRSHRPSTRQFDLAILTSFEAPLPLVGQALHALQAEVDARSTQHTRYAVAIEMFHAGRLSEKPGLLDADRYHGVIITNTLPADDEFLAKARLPYATVVLGRRIPGYFCVLEVPDFVGRRSAEVLLDAGCKKPAIIHGQSLTQATSERVAAFHRTIKARRKQPPAAIVSDGLQPRNAIAALDKFLADGGRCDGLFAVTDSLAVGAYRAFQQHNLAIPGDVAVVGVGDHELAEFFTPPLSTLAGANDAMVAEAVPLLFHQLGGSDDRPREILVVPPVYLRGSTQRDRRA</sequence>
<dbReference type="STRING" id="1184151.AW736_21215"/>
<evidence type="ECO:0000313" key="6">
    <source>
        <dbReference type="Proteomes" id="UP000078486"/>
    </source>
</evidence>
<keyword evidence="3" id="KW-0804">Transcription</keyword>
<dbReference type="GO" id="GO:0000976">
    <property type="term" value="F:transcription cis-regulatory region binding"/>
    <property type="evidence" value="ECO:0007669"/>
    <property type="project" value="TreeGrafter"/>
</dbReference>
<evidence type="ECO:0000259" key="4">
    <source>
        <dbReference type="PROSITE" id="PS50932"/>
    </source>
</evidence>
<evidence type="ECO:0000256" key="3">
    <source>
        <dbReference type="ARBA" id="ARBA00023163"/>
    </source>
</evidence>
<dbReference type="InterPro" id="IPR028082">
    <property type="entry name" value="Peripla_BP_I"/>
</dbReference>
<dbReference type="RefSeq" id="WP_068772285.1">
    <property type="nucleotide sequence ID" value="NZ_CP109796.1"/>
</dbReference>
<dbReference type="OrthoDB" id="5621819at2"/>
<feature type="domain" description="HTH lacI-type" evidence="4">
    <location>
        <begin position="10"/>
        <end position="67"/>
    </location>
</feature>
<dbReference type="InterPro" id="IPR000843">
    <property type="entry name" value="HTH_LacI"/>
</dbReference>
<gene>
    <name evidence="5" type="ORF">AW736_21215</name>
</gene>
<dbReference type="CDD" id="cd06267">
    <property type="entry name" value="PBP1_LacI_sugar_binding-like"/>
    <property type="match status" value="1"/>
</dbReference>
<keyword evidence="2" id="KW-0238">DNA-binding</keyword>